<organism evidence="10 11">
    <name type="scientific">Lactobacillus colini</name>
    <dbReference type="NCBI Taxonomy" id="1819254"/>
    <lineage>
        <taxon>Bacteria</taxon>
        <taxon>Bacillati</taxon>
        <taxon>Bacillota</taxon>
        <taxon>Bacilli</taxon>
        <taxon>Lactobacillales</taxon>
        <taxon>Lactobacillaceae</taxon>
        <taxon>Lactobacillus</taxon>
    </lineage>
</organism>
<dbReference type="Pfam" id="PF00534">
    <property type="entry name" value="Glycos_transf_1"/>
    <property type="match status" value="1"/>
</dbReference>
<comment type="caution">
    <text evidence="10">The sequence shown here is derived from an EMBL/GenBank/DDBJ whole genome shotgun (WGS) entry which is preliminary data.</text>
</comment>
<dbReference type="Gene3D" id="3.40.50.2000">
    <property type="entry name" value="Glycogen Phosphorylase B"/>
    <property type="match status" value="2"/>
</dbReference>
<evidence type="ECO:0000256" key="3">
    <source>
        <dbReference type="ARBA" id="ARBA00022676"/>
    </source>
</evidence>
<evidence type="ECO:0000256" key="1">
    <source>
        <dbReference type="ARBA" id="ARBA00022475"/>
    </source>
</evidence>
<dbReference type="HAMAP" id="MF_01472">
    <property type="entry name" value="GtfA"/>
    <property type="match status" value="1"/>
</dbReference>
<dbReference type="PANTHER" id="PTHR12526:SF629">
    <property type="entry name" value="TEICHURONIC ACID BIOSYNTHESIS GLYCOSYLTRANSFERASE TUAH-RELATED"/>
    <property type="match status" value="1"/>
</dbReference>
<comment type="subcellular location">
    <subcellularLocation>
        <location evidence="7">Cytoplasm</location>
    </subcellularLocation>
    <subcellularLocation>
        <location evidence="7">Cell membrane</location>
        <topology evidence="7">Peripheral membrane protein</topology>
    </subcellularLocation>
    <text evidence="7">Cell membrane association requires GtfB.</text>
</comment>
<dbReference type="EC" id="2.4.1.-" evidence="7"/>
<keyword evidence="4 7" id="KW-0808">Transferase</keyword>
<protein>
    <recommendedName>
        <fullName evidence="7">UDP-N-acetylglucosamine--peptide N-acetylglucosaminyltransferase GtfA subunit</fullName>
        <ecNumber evidence="7">2.4.1.-</ecNumber>
    </recommendedName>
    <alternativeName>
        <fullName evidence="7">Glycosyltransferase GtfA</fullName>
    </alternativeName>
</protein>
<comment type="catalytic activity">
    <reaction evidence="7">
        <text>L-seryl-[protein] + UDP-N-acetyl-alpha-D-glucosamine = 3-O-[N-acetyl-alpha-D-glucosaminyl]-L-seryl-[protein] + UDP + H(+)</text>
        <dbReference type="Rhea" id="RHEA:59872"/>
        <dbReference type="Rhea" id="RHEA-COMP:9863"/>
        <dbReference type="Rhea" id="RHEA-COMP:15471"/>
        <dbReference type="ChEBI" id="CHEBI:15378"/>
        <dbReference type="ChEBI" id="CHEBI:29999"/>
        <dbReference type="ChEBI" id="CHEBI:57705"/>
        <dbReference type="ChEBI" id="CHEBI:58223"/>
        <dbReference type="ChEBI" id="CHEBI:143279"/>
    </reaction>
</comment>
<keyword evidence="5 7" id="KW-0547">Nucleotide-binding</keyword>
<dbReference type="InterPro" id="IPR001296">
    <property type="entry name" value="Glyco_trans_1"/>
</dbReference>
<evidence type="ECO:0000256" key="4">
    <source>
        <dbReference type="ARBA" id="ARBA00022679"/>
    </source>
</evidence>
<name>A0ABS4MGP4_9LACO</name>
<accession>A0ABS4MGP4</accession>
<dbReference type="EMBL" id="JAGGLU010000017">
    <property type="protein sequence ID" value="MBP2058870.1"/>
    <property type="molecule type" value="Genomic_DNA"/>
</dbReference>
<evidence type="ECO:0000313" key="10">
    <source>
        <dbReference type="EMBL" id="MBP2058870.1"/>
    </source>
</evidence>
<dbReference type="RefSeq" id="WP_209687586.1">
    <property type="nucleotide sequence ID" value="NZ_JAGGLU010000017.1"/>
</dbReference>
<dbReference type="SUPFAM" id="SSF53756">
    <property type="entry name" value="UDP-Glycosyltransferase/glycogen phosphorylase"/>
    <property type="match status" value="1"/>
</dbReference>
<dbReference type="PANTHER" id="PTHR12526">
    <property type="entry name" value="GLYCOSYLTRANSFERASE"/>
    <property type="match status" value="1"/>
</dbReference>
<evidence type="ECO:0000256" key="2">
    <source>
        <dbReference type="ARBA" id="ARBA00022490"/>
    </source>
</evidence>
<evidence type="ECO:0000259" key="8">
    <source>
        <dbReference type="Pfam" id="PF00534"/>
    </source>
</evidence>
<feature type="binding site" evidence="7">
    <location>
        <begin position="410"/>
        <end position="413"/>
    </location>
    <ligand>
        <name>N-acetyl-D-glucosamine</name>
        <dbReference type="ChEBI" id="CHEBI:506227"/>
    </ligand>
</feature>
<feature type="binding site" evidence="7">
    <location>
        <position position="248"/>
    </location>
    <ligand>
        <name>N-acetyl-D-glucosamine</name>
        <dbReference type="ChEBI" id="CHEBI:506227"/>
    </ligand>
</feature>
<gene>
    <name evidence="7" type="primary">gtfA</name>
    <name evidence="10" type="ORF">J2Z60_002061</name>
</gene>
<feature type="domain" description="Glycosyl transferase family 1" evidence="8">
    <location>
        <begin position="325"/>
        <end position="461"/>
    </location>
</feature>
<evidence type="ECO:0000256" key="7">
    <source>
        <dbReference type="HAMAP-Rule" id="MF_01472"/>
    </source>
</evidence>
<comment type="subunit">
    <text evidence="7">Forms a heterotetramer with 2 subunits each of GtfA and GtfB. Part of the accessory SecA2/SecY2 protein translocation apparatus.</text>
</comment>
<evidence type="ECO:0000259" key="9">
    <source>
        <dbReference type="Pfam" id="PF22145"/>
    </source>
</evidence>
<keyword evidence="11" id="KW-1185">Reference proteome</keyword>
<feature type="binding site" evidence="7">
    <location>
        <begin position="390"/>
        <end position="391"/>
    </location>
    <ligand>
        <name>UDP</name>
        <dbReference type="ChEBI" id="CHEBI:58223"/>
    </ligand>
</feature>
<comment type="pathway">
    <text evidence="7">Protein modification; protein glycosylation.</text>
</comment>
<proteinExistence type="inferred from homology"/>
<keyword evidence="6 7" id="KW-0472">Membrane</keyword>
<keyword evidence="2 7" id="KW-0963">Cytoplasm</keyword>
<dbReference type="InterPro" id="IPR054396">
    <property type="entry name" value="GtfA_EBD"/>
</dbReference>
<evidence type="ECO:0000256" key="6">
    <source>
        <dbReference type="ARBA" id="ARBA00023136"/>
    </source>
</evidence>
<feature type="domain" description="GtfA extended beta-sheet meander" evidence="9">
    <location>
        <begin position="103"/>
        <end position="191"/>
    </location>
</feature>
<keyword evidence="1 7" id="KW-1003">Cell membrane</keyword>
<dbReference type="Proteomes" id="UP001519292">
    <property type="component" value="Unassembled WGS sequence"/>
</dbReference>
<dbReference type="NCBIfam" id="TIGR02918">
    <property type="entry name" value="accessory Sec system glycosyltransferase GtfA"/>
    <property type="match status" value="1"/>
</dbReference>
<comment type="similarity">
    <text evidence="7">Belongs to the glycosyltransferase group 1 family. Glycosyltransferase 4 subfamily.</text>
</comment>
<evidence type="ECO:0000313" key="11">
    <source>
        <dbReference type="Proteomes" id="UP001519292"/>
    </source>
</evidence>
<dbReference type="Pfam" id="PF22145">
    <property type="entry name" value="GtfA_EBD"/>
    <property type="match status" value="1"/>
</dbReference>
<keyword evidence="3 7" id="KW-0328">Glycosyltransferase</keyword>
<feature type="binding site" evidence="7">
    <location>
        <begin position="16"/>
        <end position="19"/>
    </location>
    <ligand>
        <name>UDP</name>
        <dbReference type="ChEBI" id="CHEBI:58223"/>
    </ligand>
</feature>
<comment type="function">
    <text evidence="7">Required for polymorphic O-glycosylation of the serine-rich repeat protein in this bacteria. Catalyzes the first step in glycosylation by transferring N-acetylglucosamine from UDP-GlcNAc to serine residues in the substrate protein. Part of the accessory SecA2/SecY2 system specifically required to export serine-rich repeat cell wall proteins usually encoded upstream in the same operon.</text>
</comment>
<dbReference type="InterPro" id="IPR014267">
    <property type="entry name" value="GtfA"/>
</dbReference>
<reference evidence="10 11" key="1">
    <citation type="submission" date="2021-03" db="EMBL/GenBank/DDBJ databases">
        <title>Genomic Encyclopedia of Type Strains, Phase IV (KMG-IV): sequencing the most valuable type-strain genomes for metagenomic binning, comparative biology and taxonomic classification.</title>
        <authorList>
            <person name="Goeker M."/>
        </authorList>
    </citation>
    <scope>NUCLEOTIDE SEQUENCE [LARGE SCALE GENOMIC DNA]</scope>
    <source>
        <strain evidence="10 11">DSM 101872</strain>
    </source>
</reference>
<evidence type="ECO:0000256" key="5">
    <source>
        <dbReference type="ARBA" id="ARBA00022741"/>
    </source>
</evidence>
<sequence length="510" mass="59257">MTVYNVNLGIGWASSGVEYAQKYRNDIFKRINIDAKFIFSDLILANNIEALTHNMGFDDQEIIWLYNFFTDVKIAPCSYTLNKLEKDLDLNNKEHTKTFVNQQVVYELKNEQLTIVVRLADKRKEILDQVTYMRNNKLLKRDFYSYTKYACEYYVGTADNYVVNREFYNENGSVAYTQYLDKGKEMFEFPNQIIFYSKSDLYREMLKRLNLGQNDQIIIDRIDEDKNLINGQIILENHGAAKIFVVVHADHYSKEFTNQHHILWNNYYEYQFNNSSEIDTYIVATPMQKKILAKQLKQYYGINARIICIPVGNLAKLTAPDPQLKRYSLITASRLASEKHIDWIIQAVVKAKKMIPELSFDIYGEGNKKAALQELINTNQAQDYIKLKGQQDLSKVYSKYDGYIAASTSEGFGLSLMEAVGSGLPMIGYDVPYGNPTFIDNNKNGFLLPYNNDWSSDKKISILSEAIVKLFTKDNHEMVEFRKHSYEIAQNYLLDKIATKWQKELEPNND</sequence>